<dbReference type="EC" id="2.7.7.76" evidence="1"/>
<dbReference type="AlphaFoldDB" id="A0A7W5FDB9"/>
<dbReference type="RefSeq" id="WP_183218448.1">
    <property type="nucleotide sequence ID" value="NZ_BMPW01000024.1"/>
</dbReference>
<accession>A0A7W5FDB9</accession>
<keyword evidence="1" id="KW-0808">Transferase</keyword>
<name>A0A7W5FDB9_9ACTN</name>
<dbReference type="EMBL" id="JACHXF010000003">
    <property type="protein sequence ID" value="MBB3094136.1"/>
    <property type="molecule type" value="Genomic_DNA"/>
</dbReference>
<organism evidence="1 2">
    <name type="scientific">Actinoplanes campanulatus</name>
    <dbReference type="NCBI Taxonomy" id="113559"/>
    <lineage>
        <taxon>Bacteria</taxon>
        <taxon>Bacillati</taxon>
        <taxon>Actinomycetota</taxon>
        <taxon>Actinomycetes</taxon>
        <taxon>Micromonosporales</taxon>
        <taxon>Micromonosporaceae</taxon>
        <taxon>Actinoplanes</taxon>
    </lineage>
</organism>
<dbReference type="Proteomes" id="UP000590749">
    <property type="component" value="Unassembled WGS sequence"/>
</dbReference>
<sequence length="105" mass="12027">MNLGDLFDPPPPRWGLRGDPHLWQAMRRRFADDALPADQQGLEKAVETAFEEITGVRMSDGTETVRMPEYRIGSGMSDGMVSGEWWRTSARVLLRDRWHVAVNDR</sequence>
<keyword evidence="1" id="KW-0548">Nucleotidyltransferase</keyword>
<keyword evidence="2" id="KW-1185">Reference proteome</keyword>
<comment type="caution">
    <text evidence="1">The sequence shown here is derived from an EMBL/GenBank/DDBJ whole genome shotgun (WGS) entry which is preliminary data.</text>
</comment>
<gene>
    <name evidence="1" type="ORF">FHR83_001788</name>
</gene>
<dbReference type="GO" id="GO:0061602">
    <property type="term" value="F:molybdenum cofactor cytidylyltransferase activity"/>
    <property type="evidence" value="ECO:0007669"/>
    <property type="project" value="UniProtKB-EC"/>
</dbReference>
<protein>
    <submittedName>
        <fullName evidence="1">Molybdenum cofactor cytidylyltransferase</fullName>
        <ecNumber evidence="1">2.7.7.76</ecNumber>
    </submittedName>
</protein>
<evidence type="ECO:0000313" key="1">
    <source>
        <dbReference type="EMBL" id="MBB3094136.1"/>
    </source>
</evidence>
<proteinExistence type="predicted"/>
<evidence type="ECO:0000313" key="2">
    <source>
        <dbReference type="Proteomes" id="UP000590749"/>
    </source>
</evidence>
<reference evidence="1 2" key="1">
    <citation type="submission" date="2020-08" db="EMBL/GenBank/DDBJ databases">
        <title>Genomic Encyclopedia of Type Strains, Phase III (KMG-III): the genomes of soil and plant-associated and newly described type strains.</title>
        <authorList>
            <person name="Whitman W."/>
        </authorList>
    </citation>
    <scope>NUCLEOTIDE SEQUENCE [LARGE SCALE GENOMIC DNA]</scope>
    <source>
        <strain evidence="1 2">CECT 3287</strain>
    </source>
</reference>